<dbReference type="SUPFAM" id="SSF143631">
    <property type="entry name" value="ApbE-like"/>
    <property type="match status" value="1"/>
</dbReference>
<reference evidence="1 2" key="1">
    <citation type="submission" date="2019-06" db="EMBL/GenBank/DDBJ databases">
        <title>Desulfobotulus mexicanus sp. nov., a novel sulfate-reducing bacterium isolated from the sediment of an alkaline crater lake in Mexico.</title>
        <authorList>
            <person name="Hirschler-Rea A."/>
        </authorList>
    </citation>
    <scope>NUCLEOTIDE SEQUENCE [LARGE SCALE GENOMIC DNA]</scope>
    <source>
        <strain evidence="1 2">PAR22N</strain>
    </source>
</reference>
<protein>
    <submittedName>
        <fullName evidence="1">UPF0280 family protein</fullName>
    </submittedName>
</protein>
<dbReference type="AlphaFoldDB" id="A0A5S5MCQ5"/>
<sequence length="247" mass="26677">MHDPFLSRNHYRRFMAAADLVSFRVSEKESDLHIQALHDLSTPARKELLKLRREIGEYIVKYPNFHSTLLPWPDDPQAPALIRSMIHASQLAGVGPMAAIAGVIAEAMGKKLLHRSEKIIVENGGDLFVCSDTELTIGLYAGDSPFSGRIGLKIPPPRKGMGICTSSGRLGHSISFGKADAAVIISSNTAVADALATAMGNKVQKPEDIEPLVEKAKNIKEISAMVLVKGDRLGVYGDVEMVPLKGA</sequence>
<evidence type="ECO:0000313" key="2">
    <source>
        <dbReference type="Proteomes" id="UP000321899"/>
    </source>
</evidence>
<proteinExistence type="predicted"/>
<dbReference type="InterPro" id="IPR003374">
    <property type="entry name" value="ApbE-like_sf"/>
</dbReference>
<dbReference type="Gene3D" id="3.10.520.10">
    <property type="entry name" value="ApbE-like domains"/>
    <property type="match status" value="1"/>
</dbReference>
<dbReference type="RefSeq" id="WP_139450724.1">
    <property type="nucleotide sequence ID" value="NZ_VDMB01000031.1"/>
</dbReference>
<accession>A0A5S5MCQ5</accession>
<name>A0A5S5MCQ5_9BACT</name>
<dbReference type="InterPro" id="IPR007183">
    <property type="entry name" value="UPF0280"/>
</dbReference>
<gene>
    <name evidence="1" type="ORF">FIM25_15260</name>
</gene>
<keyword evidence="2" id="KW-1185">Reference proteome</keyword>
<dbReference type="EMBL" id="VDMB01000031">
    <property type="protein sequence ID" value="TYT73405.1"/>
    <property type="molecule type" value="Genomic_DNA"/>
</dbReference>
<dbReference type="Proteomes" id="UP000321899">
    <property type="component" value="Unassembled WGS sequence"/>
</dbReference>
<dbReference type="PIRSF" id="PIRSF006421">
    <property type="entry name" value="UCP006421"/>
    <property type="match status" value="1"/>
</dbReference>
<evidence type="ECO:0000313" key="1">
    <source>
        <dbReference type="EMBL" id="TYT73405.1"/>
    </source>
</evidence>
<dbReference type="OrthoDB" id="9787842at2"/>
<comment type="caution">
    <text evidence="1">The sequence shown here is derived from an EMBL/GenBank/DDBJ whole genome shotgun (WGS) entry which is preliminary data.</text>
</comment>
<organism evidence="1 2">
    <name type="scientific">Desulfobotulus mexicanus</name>
    <dbReference type="NCBI Taxonomy" id="2586642"/>
    <lineage>
        <taxon>Bacteria</taxon>
        <taxon>Pseudomonadati</taxon>
        <taxon>Thermodesulfobacteriota</taxon>
        <taxon>Desulfobacteria</taxon>
        <taxon>Desulfobacterales</taxon>
        <taxon>Desulfobacteraceae</taxon>
        <taxon>Desulfobotulus</taxon>
    </lineage>
</organism>
<dbReference type="NCBIfam" id="NF003323">
    <property type="entry name" value="PRK04334.1-3"/>
    <property type="match status" value="1"/>
</dbReference>